<dbReference type="CAZy" id="GH23">
    <property type="family name" value="Glycoside Hydrolase Family 23"/>
</dbReference>
<dbReference type="PATRIC" id="fig|525903.6.peg.91"/>
<protein>
    <submittedName>
        <fullName evidence="4">Lytic transglycosylase catalytic</fullName>
    </submittedName>
</protein>
<name>D1B7S5_THEAS</name>
<dbReference type="RefSeq" id="WP_012868844.1">
    <property type="nucleotide sequence ID" value="NC_013522.1"/>
</dbReference>
<evidence type="ECO:0000256" key="2">
    <source>
        <dbReference type="SAM" id="SignalP"/>
    </source>
</evidence>
<dbReference type="KEGG" id="tai:Taci_0088"/>
<dbReference type="HOGENOM" id="CLU_084485_0_0_0"/>
<evidence type="ECO:0000313" key="4">
    <source>
        <dbReference type="EMBL" id="ACZ18328.1"/>
    </source>
</evidence>
<dbReference type="STRING" id="525903.Taci_0088"/>
<proteinExistence type="predicted"/>
<evidence type="ECO:0000256" key="1">
    <source>
        <dbReference type="SAM" id="MobiDB-lite"/>
    </source>
</evidence>
<keyword evidence="5" id="KW-1185">Reference proteome</keyword>
<dbReference type="EMBL" id="CP001818">
    <property type="protein sequence ID" value="ACZ18328.1"/>
    <property type="molecule type" value="Genomic_DNA"/>
</dbReference>
<dbReference type="eggNOG" id="COG0741">
    <property type="taxonomic scope" value="Bacteria"/>
</dbReference>
<dbReference type="AlphaFoldDB" id="D1B7S5"/>
<feature type="domain" description="Transglycosylase SLT" evidence="3">
    <location>
        <begin position="148"/>
        <end position="251"/>
    </location>
</feature>
<dbReference type="EnsemblBacteria" id="ACZ18328">
    <property type="protein sequence ID" value="ACZ18328"/>
    <property type="gene ID" value="Taci_0088"/>
</dbReference>
<gene>
    <name evidence="4" type="ordered locus">Taci_0088</name>
</gene>
<dbReference type="Pfam" id="PF01464">
    <property type="entry name" value="SLT"/>
    <property type="match status" value="1"/>
</dbReference>
<accession>D1B7S5</accession>
<dbReference type="InterPro" id="IPR023346">
    <property type="entry name" value="Lysozyme-like_dom_sf"/>
</dbReference>
<reference evidence="4 5" key="1">
    <citation type="journal article" date="2009" name="Stand. Genomic Sci.">
        <title>Complete genome sequence of Thermanaerovibrio acidaminovorans type strain (Su883).</title>
        <authorList>
            <person name="Chovatia M."/>
            <person name="Sikorski J."/>
            <person name="Schroder M."/>
            <person name="Lapidus A."/>
            <person name="Nolan M."/>
            <person name="Tice H."/>
            <person name="Glavina Del Rio T."/>
            <person name="Copeland A."/>
            <person name="Cheng J.F."/>
            <person name="Lucas S."/>
            <person name="Chen F."/>
            <person name="Bruce D."/>
            <person name="Goodwin L."/>
            <person name="Pitluck S."/>
            <person name="Ivanova N."/>
            <person name="Mavromatis K."/>
            <person name="Ovchinnikova G."/>
            <person name="Pati A."/>
            <person name="Chen A."/>
            <person name="Palaniappan K."/>
            <person name="Land M."/>
            <person name="Hauser L."/>
            <person name="Chang Y.J."/>
            <person name="Jeffries C.D."/>
            <person name="Chain P."/>
            <person name="Saunders E."/>
            <person name="Detter J.C."/>
            <person name="Brettin T."/>
            <person name="Rohde M."/>
            <person name="Goker M."/>
            <person name="Spring S."/>
            <person name="Bristow J."/>
            <person name="Markowitz V."/>
            <person name="Hugenholtz P."/>
            <person name="Kyrpides N.C."/>
            <person name="Klenk H.P."/>
            <person name="Eisen J.A."/>
        </authorList>
    </citation>
    <scope>NUCLEOTIDE SEQUENCE [LARGE SCALE GENOMIC DNA]</scope>
    <source>
        <strain evidence="5">ATCC 49978 / DSM 6589 / Su883</strain>
    </source>
</reference>
<evidence type="ECO:0000259" key="3">
    <source>
        <dbReference type="Pfam" id="PF01464"/>
    </source>
</evidence>
<dbReference type="OrthoDB" id="9815002at2"/>
<dbReference type="PANTHER" id="PTHR37423">
    <property type="entry name" value="SOLUBLE LYTIC MUREIN TRANSGLYCOSYLASE-RELATED"/>
    <property type="match status" value="1"/>
</dbReference>
<keyword evidence="2" id="KW-0732">Signal</keyword>
<evidence type="ECO:0000313" key="5">
    <source>
        <dbReference type="Proteomes" id="UP000002030"/>
    </source>
</evidence>
<dbReference type="SUPFAM" id="SSF53955">
    <property type="entry name" value="Lysozyme-like"/>
    <property type="match status" value="1"/>
</dbReference>
<dbReference type="Proteomes" id="UP000002030">
    <property type="component" value="Chromosome"/>
</dbReference>
<feature type="signal peptide" evidence="2">
    <location>
        <begin position="1"/>
        <end position="29"/>
    </location>
</feature>
<dbReference type="PANTHER" id="PTHR37423:SF2">
    <property type="entry name" value="MEMBRANE-BOUND LYTIC MUREIN TRANSGLYCOSYLASE C"/>
    <property type="match status" value="1"/>
</dbReference>
<feature type="region of interest" description="Disordered" evidence="1">
    <location>
        <begin position="40"/>
        <end position="61"/>
    </location>
</feature>
<dbReference type="InterPro" id="IPR008258">
    <property type="entry name" value="Transglycosylase_SLT_dom_1"/>
</dbReference>
<feature type="chain" id="PRO_5003021324" evidence="2">
    <location>
        <begin position="30"/>
        <end position="262"/>
    </location>
</feature>
<organism evidence="4 5">
    <name type="scientific">Thermanaerovibrio acidaminovorans (strain ATCC 49978 / DSM 6589 / Su883)</name>
    <name type="common">Selenomonas acidaminovorans</name>
    <dbReference type="NCBI Taxonomy" id="525903"/>
    <lineage>
        <taxon>Bacteria</taxon>
        <taxon>Thermotogati</taxon>
        <taxon>Synergistota</taxon>
        <taxon>Synergistia</taxon>
        <taxon>Synergistales</taxon>
        <taxon>Synergistaceae</taxon>
        <taxon>Thermanaerovibrio</taxon>
    </lineage>
</organism>
<dbReference type="Gene3D" id="1.10.530.10">
    <property type="match status" value="1"/>
</dbReference>
<sequence>MKLGRTWAAGLICMALLAAVIALAPPGFAEDSEEGSFRIDEVNPTTQPSASKPADSAGPGEEPKLVAIEARDAEYHQSIKDALRSMGLSPKDLTAWLLRHPESILHKLGSFSADDQRKVATVTRYIRGTNPSVAPMTALRTAGALVYYSAKYGIPVHLSTAVAHTESRFDPKAVSNKGAMGIMQVMWRVHNGLLQANGIATKDDMFNPEKGVAAGCLLLSRYINAYGSIPKALARYYGGSSTAYFRKVNTKMANIRSSIYPQ</sequence>